<evidence type="ECO:0000313" key="1">
    <source>
        <dbReference type="EMBL" id="KAI3725691.1"/>
    </source>
</evidence>
<organism evidence="1 2">
    <name type="scientific">Smallanthus sonchifolius</name>
    <dbReference type="NCBI Taxonomy" id="185202"/>
    <lineage>
        <taxon>Eukaryota</taxon>
        <taxon>Viridiplantae</taxon>
        <taxon>Streptophyta</taxon>
        <taxon>Embryophyta</taxon>
        <taxon>Tracheophyta</taxon>
        <taxon>Spermatophyta</taxon>
        <taxon>Magnoliopsida</taxon>
        <taxon>eudicotyledons</taxon>
        <taxon>Gunneridae</taxon>
        <taxon>Pentapetalae</taxon>
        <taxon>asterids</taxon>
        <taxon>campanulids</taxon>
        <taxon>Asterales</taxon>
        <taxon>Asteraceae</taxon>
        <taxon>Asteroideae</taxon>
        <taxon>Heliantheae alliance</taxon>
        <taxon>Millerieae</taxon>
        <taxon>Smallanthus</taxon>
    </lineage>
</organism>
<dbReference type="Proteomes" id="UP001056120">
    <property type="component" value="Linkage Group LG22"/>
</dbReference>
<name>A0ACB9BUH3_9ASTR</name>
<dbReference type="EMBL" id="CM042039">
    <property type="protein sequence ID" value="KAI3725691.1"/>
    <property type="molecule type" value="Genomic_DNA"/>
</dbReference>
<accession>A0ACB9BUH3</accession>
<proteinExistence type="predicted"/>
<keyword evidence="2" id="KW-1185">Reference proteome</keyword>
<evidence type="ECO:0000313" key="2">
    <source>
        <dbReference type="Proteomes" id="UP001056120"/>
    </source>
</evidence>
<protein>
    <submittedName>
        <fullName evidence="1">Uncharacterized protein</fullName>
    </submittedName>
</protein>
<sequence>MSNSGKRGTAKGKKFTDAKSATIEFNKDGVAIGPNASSFMSRVGLEFRSRIPYHLLAKDVDKKLYDAAWINNKVKSKKAKISAKQNYEPARVGRRGCIEFLVVWEERWDQLLEREMKANGSYYEVGKNVVTEVVGKRGCSSLVSSIIGSLNSEKKKTKEAERLQEEIDALQ</sequence>
<comment type="caution">
    <text evidence="1">The sequence shown here is derived from an EMBL/GenBank/DDBJ whole genome shotgun (WGS) entry which is preliminary data.</text>
</comment>
<reference evidence="1 2" key="2">
    <citation type="journal article" date="2022" name="Mol. Ecol. Resour.">
        <title>The genomes of chicory, endive, great burdock and yacon provide insights into Asteraceae paleo-polyploidization history and plant inulin production.</title>
        <authorList>
            <person name="Fan W."/>
            <person name="Wang S."/>
            <person name="Wang H."/>
            <person name="Wang A."/>
            <person name="Jiang F."/>
            <person name="Liu H."/>
            <person name="Zhao H."/>
            <person name="Xu D."/>
            <person name="Zhang Y."/>
        </authorList>
    </citation>
    <scope>NUCLEOTIDE SEQUENCE [LARGE SCALE GENOMIC DNA]</scope>
    <source>
        <strain evidence="2">cv. Yunnan</strain>
        <tissue evidence="1">Leaves</tissue>
    </source>
</reference>
<gene>
    <name evidence="1" type="ORF">L1987_65483</name>
</gene>
<reference evidence="2" key="1">
    <citation type="journal article" date="2022" name="Mol. Ecol. Resour.">
        <title>The genomes of chicory, endive, great burdock and yacon provide insights into Asteraceae palaeo-polyploidization history and plant inulin production.</title>
        <authorList>
            <person name="Fan W."/>
            <person name="Wang S."/>
            <person name="Wang H."/>
            <person name="Wang A."/>
            <person name="Jiang F."/>
            <person name="Liu H."/>
            <person name="Zhao H."/>
            <person name="Xu D."/>
            <person name="Zhang Y."/>
        </authorList>
    </citation>
    <scope>NUCLEOTIDE SEQUENCE [LARGE SCALE GENOMIC DNA]</scope>
    <source>
        <strain evidence="2">cv. Yunnan</strain>
    </source>
</reference>